<sequence length="98" mass="10948">MQRFEDANEIDAAFAKRHITELSGALPGDWLGVFQVDRGDTVNAQFQFGGNIIAPGAEVADVRVDGEPRRGEHLVPFFPFADGVHKRGIHNLHRQHYL</sequence>
<name>A0A377BXH4_ECOLX</name>
<reference evidence="1 2" key="1">
    <citation type="submission" date="2018-06" db="EMBL/GenBank/DDBJ databases">
        <authorList>
            <consortium name="Pathogen Informatics"/>
            <person name="Doyle S."/>
        </authorList>
    </citation>
    <scope>NUCLEOTIDE SEQUENCE [LARGE SCALE GENOMIC DNA]</scope>
    <source>
        <strain evidence="1 2">NCTC10429</strain>
    </source>
</reference>
<evidence type="ECO:0000313" key="1">
    <source>
        <dbReference type="EMBL" id="STL76838.1"/>
    </source>
</evidence>
<dbReference type="AlphaFoldDB" id="A0A377BXH4"/>
<accession>A0A377BXH4</accession>
<organism evidence="1 2">
    <name type="scientific">Escherichia coli</name>
    <dbReference type="NCBI Taxonomy" id="562"/>
    <lineage>
        <taxon>Bacteria</taxon>
        <taxon>Pseudomonadati</taxon>
        <taxon>Pseudomonadota</taxon>
        <taxon>Gammaproteobacteria</taxon>
        <taxon>Enterobacterales</taxon>
        <taxon>Enterobacteriaceae</taxon>
        <taxon>Escherichia</taxon>
    </lineage>
</organism>
<gene>
    <name evidence="1" type="ORF">NCTC10429_00708</name>
</gene>
<dbReference type="Proteomes" id="UP000254088">
    <property type="component" value="Unassembled WGS sequence"/>
</dbReference>
<protein>
    <submittedName>
        <fullName evidence="1">Uncharacterized protein</fullName>
    </submittedName>
</protein>
<dbReference type="EMBL" id="UGEX01000001">
    <property type="protein sequence ID" value="STL76838.1"/>
    <property type="molecule type" value="Genomic_DNA"/>
</dbReference>
<proteinExistence type="predicted"/>
<evidence type="ECO:0000313" key="2">
    <source>
        <dbReference type="Proteomes" id="UP000254088"/>
    </source>
</evidence>